<gene>
    <name evidence="9" type="ORF">C7H19_07505</name>
</gene>
<feature type="transmembrane region" description="Helical" evidence="7">
    <location>
        <begin position="277"/>
        <end position="297"/>
    </location>
</feature>
<keyword evidence="2" id="KW-0813">Transport</keyword>
<evidence type="ECO:0000256" key="5">
    <source>
        <dbReference type="ARBA" id="ARBA00022989"/>
    </source>
</evidence>
<evidence type="ECO:0000313" key="10">
    <source>
        <dbReference type="Proteomes" id="UP000239001"/>
    </source>
</evidence>
<evidence type="ECO:0000259" key="8">
    <source>
        <dbReference type="PROSITE" id="PS50850"/>
    </source>
</evidence>
<dbReference type="InterPro" id="IPR036259">
    <property type="entry name" value="MFS_trans_sf"/>
</dbReference>
<protein>
    <submittedName>
        <fullName evidence="9">MFS transporter</fullName>
    </submittedName>
</protein>
<dbReference type="InterPro" id="IPR020846">
    <property type="entry name" value="MFS_dom"/>
</dbReference>
<dbReference type="CDD" id="cd06173">
    <property type="entry name" value="MFS_MefA_like"/>
    <property type="match status" value="1"/>
</dbReference>
<evidence type="ECO:0000256" key="4">
    <source>
        <dbReference type="ARBA" id="ARBA00022692"/>
    </source>
</evidence>
<comment type="caution">
    <text evidence="9">The sequence shown here is derived from an EMBL/GenBank/DDBJ whole genome shotgun (WGS) entry which is preliminary data.</text>
</comment>
<feature type="transmembrane region" description="Helical" evidence="7">
    <location>
        <begin position="40"/>
        <end position="61"/>
    </location>
</feature>
<dbReference type="Pfam" id="PF07690">
    <property type="entry name" value="MFS_1"/>
    <property type="match status" value="1"/>
</dbReference>
<feature type="transmembrane region" description="Helical" evidence="7">
    <location>
        <begin position="164"/>
        <end position="183"/>
    </location>
</feature>
<accession>A0A2T1LZK1</accession>
<keyword evidence="3" id="KW-1003">Cell membrane</keyword>
<feature type="transmembrane region" description="Helical" evidence="7">
    <location>
        <begin position="68"/>
        <end position="89"/>
    </location>
</feature>
<evidence type="ECO:0000256" key="1">
    <source>
        <dbReference type="ARBA" id="ARBA00004651"/>
    </source>
</evidence>
<dbReference type="Proteomes" id="UP000239001">
    <property type="component" value="Unassembled WGS sequence"/>
</dbReference>
<feature type="transmembrane region" description="Helical" evidence="7">
    <location>
        <begin position="338"/>
        <end position="361"/>
    </location>
</feature>
<keyword evidence="6 7" id="KW-0472">Membrane</keyword>
<evidence type="ECO:0000256" key="7">
    <source>
        <dbReference type="SAM" id="Phobius"/>
    </source>
</evidence>
<evidence type="ECO:0000256" key="2">
    <source>
        <dbReference type="ARBA" id="ARBA00022448"/>
    </source>
</evidence>
<dbReference type="Gene3D" id="1.20.1250.20">
    <property type="entry name" value="MFS general substrate transporter like domains"/>
    <property type="match status" value="1"/>
</dbReference>
<feature type="transmembrane region" description="Helical" evidence="7">
    <location>
        <begin position="250"/>
        <end position="270"/>
    </location>
</feature>
<feature type="transmembrane region" description="Helical" evidence="7">
    <location>
        <begin position="138"/>
        <end position="158"/>
    </location>
</feature>
<feature type="transmembrane region" description="Helical" evidence="7">
    <location>
        <begin position="303"/>
        <end position="326"/>
    </location>
</feature>
<comment type="subcellular location">
    <subcellularLocation>
        <location evidence="1">Cell membrane</location>
        <topology evidence="1">Multi-pass membrane protein</topology>
    </subcellularLocation>
</comment>
<dbReference type="RefSeq" id="WP_106456263.1">
    <property type="nucleotide sequence ID" value="NZ_PXOH01000006.1"/>
</dbReference>
<feature type="domain" description="Major facilitator superfamily (MFS) profile" evidence="8">
    <location>
        <begin position="1"/>
        <end position="187"/>
    </location>
</feature>
<feature type="transmembrane region" description="Helical" evidence="7">
    <location>
        <begin position="219"/>
        <end position="244"/>
    </location>
</feature>
<name>A0A2T1LZK1_9CHRO</name>
<dbReference type="PANTHER" id="PTHR43266">
    <property type="entry name" value="MACROLIDE-EFFLUX PROTEIN"/>
    <property type="match status" value="1"/>
</dbReference>
<sequence length="427" mass="45955">MGSFVLIWCGQLVSLIGSALTSFALGVWLYQHTGSTTLFSLFYLFVSLPFTLASPIAGVLVDRWDRRLVMIVSDSGAALCTVAIAFFLLNNHLNIWLIYPLTALISIFGAFQVPAYIAATTQLVPKQSLDRANGMIELADAVSSLIAPILAGYLLGIIQLSGIIIIDFVSFFISILTLSMVSIPRLKTVSETSLDQNTFIQEALDGWNYIASRPGLLGLLLYMMCNNFIIGLVLILLTPLVLSFSSAESLGTISSMGGIGMLLGGILFSLKGGSQRQIYALFTFVFLGGLSILIGGLRASVLLIGFASFLGFFGIPIINSASQVIFQKKSPLHLQGRIFSFYQMGETIALPVAAIIAGPLADQIFEPLMTQDGVLANSIGQIIGLGKGRGIGLLFIVMGLLMMLITLLAYCYRPLRLVEDDLPDAIN</sequence>
<reference evidence="9 10" key="2">
    <citation type="submission" date="2018-03" db="EMBL/GenBank/DDBJ databases">
        <authorList>
            <person name="Keele B.F."/>
        </authorList>
    </citation>
    <scope>NUCLEOTIDE SEQUENCE [LARGE SCALE GENOMIC DNA]</scope>
    <source>
        <strain evidence="9 10">CCALA 016</strain>
    </source>
</reference>
<evidence type="ECO:0000313" key="9">
    <source>
        <dbReference type="EMBL" id="PSF37822.1"/>
    </source>
</evidence>
<evidence type="ECO:0000256" key="6">
    <source>
        <dbReference type="ARBA" id="ARBA00023136"/>
    </source>
</evidence>
<keyword evidence="4 7" id="KW-0812">Transmembrane</keyword>
<dbReference type="AlphaFoldDB" id="A0A2T1LZK1"/>
<dbReference type="OrthoDB" id="9775268at2"/>
<dbReference type="EMBL" id="PXOH01000006">
    <property type="protein sequence ID" value="PSF37822.1"/>
    <property type="molecule type" value="Genomic_DNA"/>
</dbReference>
<keyword evidence="5 7" id="KW-1133">Transmembrane helix</keyword>
<feature type="transmembrane region" description="Helical" evidence="7">
    <location>
        <begin position="391"/>
        <end position="412"/>
    </location>
</feature>
<dbReference type="PROSITE" id="PS50850">
    <property type="entry name" value="MFS"/>
    <property type="match status" value="1"/>
</dbReference>
<dbReference type="PANTHER" id="PTHR43266:SF2">
    <property type="entry name" value="MAJOR FACILITATOR SUPERFAMILY (MFS) PROFILE DOMAIN-CONTAINING PROTEIN"/>
    <property type="match status" value="1"/>
</dbReference>
<feature type="transmembrane region" description="Helical" evidence="7">
    <location>
        <begin position="95"/>
        <end position="117"/>
    </location>
</feature>
<keyword evidence="10" id="KW-1185">Reference proteome</keyword>
<proteinExistence type="predicted"/>
<organism evidence="9 10">
    <name type="scientific">Aphanothece hegewaldii CCALA 016</name>
    <dbReference type="NCBI Taxonomy" id="2107694"/>
    <lineage>
        <taxon>Bacteria</taxon>
        <taxon>Bacillati</taxon>
        <taxon>Cyanobacteriota</taxon>
        <taxon>Cyanophyceae</taxon>
        <taxon>Oscillatoriophycideae</taxon>
        <taxon>Chroococcales</taxon>
        <taxon>Aphanothecaceae</taxon>
        <taxon>Aphanothece</taxon>
    </lineage>
</organism>
<dbReference type="GO" id="GO:0005886">
    <property type="term" value="C:plasma membrane"/>
    <property type="evidence" value="ECO:0007669"/>
    <property type="project" value="UniProtKB-SubCell"/>
</dbReference>
<dbReference type="GO" id="GO:0022857">
    <property type="term" value="F:transmembrane transporter activity"/>
    <property type="evidence" value="ECO:0007669"/>
    <property type="project" value="InterPro"/>
</dbReference>
<evidence type="ECO:0000256" key="3">
    <source>
        <dbReference type="ARBA" id="ARBA00022475"/>
    </source>
</evidence>
<dbReference type="InterPro" id="IPR011701">
    <property type="entry name" value="MFS"/>
</dbReference>
<dbReference type="SUPFAM" id="SSF103473">
    <property type="entry name" value="MFS general substrate transporter"/>
    <property type="match status" value="1"/>
</dbReference>
<reference evidence="9 10" key="1">
    <citation type="submission" date="2018-03" db="EMBL/GenBank/DDBJ databases">
        <title>The ancient ancestry and fast evolution of plastids.</title>
        <authorList>
            <person name="Moore K.R."/>
            <person name="Magnabosco C."/>
            <person name="Momper L."/>
            <person name="Gold D.A."/>
            <person name="Bosak T."/>
            <person name="Fournier G.P."/>
        </authorList>
    </citation>
    <scope>NUCLEOTIDE SEQUENCE [LARGE SCALE GENOMIC DNA]</scope>
    <source>
        <strain evidence="9 10">CCALA 016</strain>
    </source>
</reference>